<dbReference type="InterPro" id="IPR024344">
    <property type="entry name" value="MDMPI_metal-binding"/>
</dbReference>
<dbReference type="SUPFAM" id="SSF109854">
    <property type="entry name" value="DinB/YfiT-like putative metalloenzymes"/>
    <property type="match status" value="1"/>
</dbReference>
<keyword evidence="2" id="KW-0413">Isomerase</keyword>
<gene>
    <name evidence="2" type="ORF">GCM10023168_12850</name>
</gene>
<dbReference type="Gene3D" id="1.20.120.450">
    <property type="entry name" value="dinb family like domain"/>
    <property type="match status" value="1"/>
</dbReference>
<dbReference type="GO" id="GO:0016853">
    <property type="term" value="F:isomerase activity"/>
    <property type="evidence" value="ECO:0007669"/>
    <property type="project" value="UniProtKB-KW"/>
</dbReference>
<evidence type="ECO:0000313" key="3">
    <source>
        <dbReference type="Proteomes" id="UP001500945"/>
    </source>
</evidence>
<dbReference type="Pfam" id="PF11716">
    <property type="entry name" value="MDMPI_N"/>
    <property type="match status" value="1"/>
</dbReference>
<reference evidence="3" key="1">
    <citation type="journal article" date="2019" name="Int. J. Syst. Evol. Microbiol.">
        <title>The Global Catalogue of Microorganisms (GCM) 10K type strain sequencing project: providing services to taxonomists for standard genome sequencing and annotation.</title>
        <authorList>
            <consortium name="The Broad Institute Genomics Platform"/>
            <consortium name="The Broad Institute Genome Sequencing Center for Infectious Disease"/>
            <person name="Wu L."/>
            <person name="Ma J."/>
        </authorList>
    </citation>
    <scope>NUCLEOTIDE SEQUENCE [LARGE SCALE GENOMIC DNA]</scope>
    <source>
        <strain evidence="3">JCM 17809</strain>
    </source>
</reference>
<dbReference type="InterPro" id="IPR017517">
    <property type="entry name" value="Maleyloyr_isom"/>
</dbReference>
<dbReference type="EMBL" id="BAABGM010000008">
    <property type="protein sequence ID" value="GAA4402369.1"/>
    <property type="molecule type" value="Genomic_DNA"/>
</dbReference>
<dbReference type="Proteomes" id="UP001500945">
    <property type="component" value="Unassembled WGS sequence"/>
</dbReference>
<evidence type="ECO:0000259" key="1">
    <source>
        <dbReference type="Pfam" id="PF11716"/>
    </source>
</evidence>
<organism evidence="2 3">
    <name type="scientific">Fodinibacter luteus</name>
    <dbReference type="NCBI Taxonomy" id="552064"/>
    <lineage>
        <taxon>Bacteria</taxon>
        <taxon>Bacillati</taxon>
        <taxon>Actinomycetota</taxon>
        <taxon>Actinomycetes</taxon>
        <taxon>Micrococcales</taxon>
        <taxon>Intrasporangiaceae</taxon>
        <taxon>Fodinibacter (ex Wang et al. 2009)</taxon>
    </lineage>
</organism>
<sequence length="231" mass="24477">MATGIPDVLARVTPHTDRLLATARALDDAAAPSLCEGWTRGHVLTHLARNADGLSALVRSAVDGTGETMYASPQARDDDIEAGAARPLHELVADVEASAGSLAQVLPRLGPGHAEQRLERTPGEFLVKAKNIPFMRLREVVYHHVDLDAGFTFAGVEPDLLRAFIAEEVRRLRALDPAPDLTLRTPEGDEWTVGVGTASVTGSPAALLAWLARGLTGGVAGDPLPRLPKGR</sequence>
<dbReference type="NCBIfam" id="TIGR03083">
    <property type="entry name" value="maleylpyruvate isomerase family mycothiol-dependent enzyme"/>
    <property type="match status" value="1"/>
</dbReference>
<accession>A0ABP8K8M6</accession>
<protein>
    <submittedName>
        <fullName evidence="2">Maleylpyruvate isomerase family mycothiol-dependent enzyme</fullName>
    </submittedName>
</protein>
<dbReference type="RefSeq" id="WP_345203676.1">
    <property type="nucleotide sequence ID" value="NZ_BAABGM010000008.1"/>
</dbReference>
<comment type="caution">
    <text evidence="2">The sequence shown here is derived from an EMBL/GenBank/DDBJ whole genome shotgun (WGS) entry which is preliminary data.</text>
</comment>
<proteinExistence type="predicted"/>
<name>A0ABP8K8M6_9MICO</name>
<evidence type="ECO:0000313" key="2">
    <source>
        <dbReference type="EMBL" id="GAA4402369.1"/>
    </source>
</evidence>
<dbReference type="InterPro" id="IPR034660">
    <property type="entry name" value="DinB/YfiT-like"/>
</dbReference>
<keyword evidence="3" id="KW-1185">Reference proteome</keyword>
<feature type="domain" description="Mycothiol-dependent maleylpyruvate isomerase metal-binding" evidence="1">
    <location>
        <begin position="15"/>
        <end position="147"/>
    </location>
</feature>